<keyword evidence="2" id="KW-1185">Reference proteome</keyword>
<evidence type="ECO:0000313" key="2">
    <source>
        <dbReference type="Proteomes" id="UP001277972"/>
    </source>
</evidence>
<evidence type="ECO:0000313" key="1">
    <source>
        <dbReference type="EMBL" id="MDX8047620.1"/>
    </source>
</evidence>
<proteinExistence type="predicted"/>
<comment type="caution">
    <text evidence="1">The sequence shown here is derived from an EMBL/GenBank/DDBJ whole genome shotgun (WGS) entry which is preliminary data.</text>
</comment>
<gene>
    <name evidence="1" type="primary">spoIID</name>
    <name evidence="1" type="ORF">SH601_16790</name>
</gene>
<accession>A0ACC6M9F8</accession>
<name>A0ACC6M9F8_9BACI</name>
<dbReference type="Proteomes" id="UP001277972">
    <property type="component" value="Unassembled WGS sequence"/>
</dbReference>
<dbReference type="EMBL" id="JAWZSR010000017">
    <property type="protein sequence ID" value="MDX8047620.1"/>
    <property type="molecule type" value="Genomic_DNA"/>
</dbReference>
<organism evidence="1 2">
    <name type="scientific">Gracilibacillus pellucidus</name>
    <dbReference type="NCBI Taxonomy" id="3095368"/>
    <lineage>
        <taxon>Bacteria</taxon>
        <taxon>Bacillati</taxon>
        <taxon>Bacillota</taxon>
        <taxon>Bacilli</taxon>
        <taxon>Bacillales</taxon>
        <taxon>Bacillaceae</taxon>
        <taxon>Gracilibacillus</taxon>
    </lineage>
</organism>
<reference evidence="1" key="1">
    <citation type="submission" date="2023-11" db="EMBL/GenBank/DDBJ databases">
        <title>Gracilibacillus pellucida a moderately halophilic bacterium isolated from saline soil in Xinjiang province.</title>
        <authorList>
            <person name="Zhang Z."/>
            <person name="Tan F."/>
            <person name="Wang Y."/>
            <person name="Xia M."/>
        </authorList>
    </citation>
    <scope>NUCLEOTIDE SEQUENCE</scope>
    <source>
        <strain evidence="1">S3-1-1</strain>
    </source>
</reference>
<sequence>MAKWQKQKSQFNWKIPTILIVATTLTFMFIIPTLIVLPFKGDEVAVSSENGAEEEGEEAEATTVSLESPFAVEVLRSETNKVEEIPLEEYVVHVVASEMPADFELEALKAQALAARTYIVRFLMQEDPAEIAGGADITDTTEHQVYKSEDELRESLGSDYHQKINKITQAVAETQGQIITYSEQPITPTFFSTSNGYTENSEDYWEGEIPYLRTVESPWDEEISPRFFDQQVFTKEELEEKLDVQLSNSEDFQLTRTESKRVATAEIGGKTYTGRDVRQKLDLLSNDFTVTKKNDHYVFTTKGFGHGVGMSQYGANGMALEGKNYQDIIEHYYQGVEVSTLEQATPTLLAKK</sequence>
<protein>
    <submittedName>
        <fullName evidence="1">Stage II sporulation protein D</fullName>
    </submittedName>
</protein>